<comment type="caution">
    <text evidence="2">The sequence shown here is derived from an EMBL/GenBank/DDBJ whole genome shotgun (WGS) entry which is preliminary data.</text>
</comment>
<feature type="signal peptide" evidence="1">
    <location>
        <begin position="1"/>
        <end position="25"/>
    </location>
</feature>
<accession>A0A5C8GMW2</accession>
<dbReference type="EMBL" id="SDIK01000010">
    <property type="protein sequence ID" value="TXJ63189.1"/>
    <property type="molecule type" value="Genomic_DNA"/>
</dbReference>
<evidence type="ECO:0000313" key="3">
    <source>
        <dbReference type="Proteomes" id="UP000321612"/>
    </source>
</evidence>
<protein>
    <submittedName>
        <fullName evidence="2">DUF4251 domain-containing protein</fullName>
    </submittedName>
</protein>
<proteinExistence type="predicted"/>
<name>A0A5C8GMW2_9BACT</name>
<keyword evidence="3" id="KW-1185">Reference proteome</keyword>
<dbReference type="AlphaFoldDB" id="A0A5C8GMW2"/>
<dbReference type="OrthoDB" id="1097715at2"/>
<sequence length="174" mass="19911">MKKIALLLLSVVVLLSCVTTVYDSAGNPMSKEQLQKMKSMAVSKHLRDRRYRIFVDRVYPMCGPSFALMDTWGIEVSGDSIGLFLPYFGRIYQVPFDRRMGLHFIAPLETYQEEITKKGVRIKMQTGSGIEHCTITMEVYANGQTDLQVNSSNRELIRYLGEMQLNDAIRMKTE</sequence>
<evidence type="ECO:0000256" key="1">
    <source>
        <dbReference type="SAM" id="SignalP"/>
    </source>
</evidence>
<dbReference type="RefSeq" id="WP_130828467.1">
    <property type="nucleotide sequence ID" value="NZ_SDIK01000010.1"/>
</dbReference>
<gene>
    <name evidence="2" type="ORF">ETF27_01445</name>
</gene>
<dbReference type="InterPro" id="IPR025347">
    <property type="entry name" value="DUF4251"/>
</dbReference>
<organism evidence="2 3">
    <name type="scientific">Prevotella brunnea</name>
    <dbReference type="NCBI Taxonomy" id="2508867"/>
    <lineage>
        <taxon>Bacteria</taxon>
        <taxon>Pseudomonadati</taxon>
        <taxon>Bacteroidota</taxon>
        <taxon>Bacteroidia</taxon>
        <taxon>Bacteroidales</taxon>
        <taxon>Prevotellaceae</taxon>
        <taxon>Prevotella</taxon>
    </lineage>
</organism>
<dbReference type="Gene3D" id="2.40.128.410">
    <property type="match status" value="1"/>
</dbReference>
<evidence type="ECO:0000313" key="2">
    <source>
        <dbReference type="EMBL" id="TXJ63189.1"/>
    </source>
</evidence>
<reference evidence="3" key="1">
    <citation type="submission" date="2019-05" db="EMBL/GenBank/DDBJ databases">
        <title>Prevotella brunnea sp. nov., isolated from a wound of a patient.</title>
        <authorList>
            <person name="Buhl M."/>
        </authorList>
    </citation>
    <scope>NUCLEOTIDE SEQUENCE [LARGE SCALE GENOMIC DNA]</scope>
    <source>
        <strain evidence="3">A2672</strain>
    </source>
</reference>
<feature type="chain" id="PRO_5022890156" evidence="1">
    <location>
        <begin position="26"/>
        <end position="174"/>
    </location>
</feature>
<dbReference type="Pfam" id="PF14059">
    <property type="entry name" value="DUF4251"/>
    <property type="match status" value="1"/>
</dbReference>
<dbReference type="PROSITE" id="PS51257">
    <property type="entry name" value="PROKAR_LIPOPROTEIN"/>
    <property type="match status" value="1"/>
</dbReference>
<keyword evidence="1" id="KW-0732">Signal</keyword>
<dbReference type="Proteomes" id="UP000321612">
    <property type="component" value="Unassembled WGS sequence"/>
</dbReference>